<dbReference type="SUPFAM" id="SSF54909">
    <property type="entry name" value="Dimeric alpha+beta barrel"/>
    <property type="match status" value="1"/>
</dbReference>
<dbReference type="GeneID" id="25309530"/>
<reference evidence="1 2" key="1">
    <citation type="submission" date="2015-01" db="EMBL/GenBank/DDBJ databases">
        <title>The Genome Sequence of Fonsecaea pedrosoi CBS 271.37.</title>
        <authorList>
            <consortium name="The Broad Institute Genomics Platform"/>
            <person name="Cuomo C."/>
            <person name="de Hoog S."/>
            <person name="Gorbushina A."/>
            <person name="Stielow B."/>
            <person name="Teixiera M."/>
            <person name="Abouelleil A."/>
            <person name="Chapman S.B."/>
            <person name="Priest M."/>
            <person name="Young S.K."/>
            <person name="Wortman J."/>
            <person name="Nusbaum C."/>
            <person name="Birren B."/>
        </authorList>
    </citation>
    <scope>NUCLEOTIDE SEQUENCE [LARGE SCALE GENOMIC DNA]</scope>
    <source>
        <strain evidence="1 2">CBS 271.37</strain>
    </source>
</reference>
<dbReference type="STRING" id="1442368.A0A0D2GYW9"/>
<evidence type="ECO:0000313" key="2">
    <source>
        <dbReference type="Proteomes" id="UP000053029"/>
    </source>
</evidence>
<keyword evidence="2" id="KW-1185">Reference proteome</keyword>
<dbReference type="RefSeq" id="XP_013281402.1">
    <property type="nucleotide sequence ID" value="XM_013425948.1"/>
</dbReference>
<organism evidence="1 2">
    <name type="scientific">Fonsecaea pedrosoi CBS 271.37</name>
    <dbReference type="NCBI Taxonomy" id="1442368"/>
    <lineage>
        <taxon>Eukaryota</taxon>
        <taxon>Fungi</taxon>
        <taxon>Dikarya</taxon>
        <taxon>Ascomycota</taxon>
        <taxon>Pezizomycotina</taxon>
        <taxon>Eurotiomycetes</taxon>
        <taxon>Chaetothyriomycetidae</taxon>
        <taxon>Chaetothyriales</taxon>
        <taxon>Herpotrichiellaceae</taxon>
        <taxon>Fonsecaea</taxon>
    </lineage>
</organism>
<dbReference type="EMBL" id="KN846974">
    <property type="protein sequence ID" value="KIW77594.1"/>
    <property type="molecule type" value="Genomic_DNA"/>
</dbReference>
<evidence type="ECO:0000313" key="1">
    <source>
        <dbReference type="EMBL" id="KIW77594.1"/>
    </source>
</evidence>
<gene>
    <name evidence="1" type="ORF">Z517_10040</name>
</gene>
<dbReference type="VEuPathDB" id="FungiDB:Z517_10040"/>
<protein>
    <recommendedName>
        <fullName evidence="3">ABM domain-containing protein</fullName>
    </recommendedName>
</protein>
<sequence length="220" mass="24137">MAPVTEVAFLPLRPSVDINDTSTSEGKVMANMVEVGKHAPGVQKNYWGIEEENAAHVHLMLDWDSLEAHKAYQARPEYPEFLAAARSMVNPESTSEAFHVSFTPHPPTPALQAPVTEILRAYYPVDQVSTEGVAFEADLLRLLGALRAHGVPGFSGEISSGWSLEEVDYESTPSKVFVAYIGWDSVQAHVDATKSEIYQANRLSRLPKAIKVAHVKVKSP</sequence>
<name>A0A0D2GYW9_9EURO</name>
<proteinExistence type="predicted"/>
<dbReference type="Proteomes" id="UP000053029">
    <property type="component" value="Unassembled WGS sequence"/>
</dbReference>
<accession>A0A0D2GYW9</accession>
<dbReference type="HOGENOM" id="CLU_081631_2_2_1"/>
<dbReference type="OrthoDB" id="3830579at2759"/>
<dbReference type="AlphaFoldDB" id="A0A0D2GYW9"/>
<dbReference type="InterPro" id="IPR011008">
    <property type="entry name" value="Dimeric_a/b-barrel"/>
</dbReference>
<evidence type="ECO:0008006" key="3">
    <source>
        <dbReference type="Google" id="ProtNLM"/>
    </source>
</evidence>
<dbReference type="Gene3D" id="3.30.70.100">
    <property type="match status" value="2"/>
</dbReference>